<comment type="caution">
    <text evidence="1">The sequence shown here is derived from an EMBL/GenBank/DDBJ whole genome shotgun (WGS) entry which is preliminary data.</text>
</comment>
<proteinExistence type="predicted"/>
<reference evidence="1" key="1">
    <citation type="submission" date="2019-07" db="EMBL/GenBank/DDBJ databases">
        <authorList>
            <person name="Dittberner H."/>
        </authorList>
    </citation>
    <scope>NUCLEOTIDE SEQUENCE [LARGE SCALE GENOMIC DNA]</scope>
</reference>
<dbReference type="Proteomes" id="UP000489600">
    <property type="component" value="Unassembled WGS sequence"/>
</dbReference>
<name>A0A565CPJ6_9BRAS</name>
<organism evidence="1 2">
    <name type="scientific">Arabis nemorensis</name>
    <dbReference type="NCBI Taxonomy" id="586526"/>
    <lineage>
        <taxon>Eukaryota</taxon>
        <taxon>Viridiplantae</taxon>
        <taxon>Streptophyta</taxon>
        <taxon>Embryophyta</taxon>
        <taxon>Tracheophyta</taxon>
        <taxon>Spermatophyta</taxon>
        <taxon>Magnoliopsida</taxon>
        <taxon>eudicotyledons</taxon>
        <taxon>Gunneridae</taxon>
        <taxon>Pentapetalae</taxon>
        <taxon>rosids</taxon>
        <taxon>malvids</taxon>
        <taxon>Brassicales</taxon>
        <taxon>Brassicaceae</taxon>
        <taxon>Arabideae</taxon>
        <taxon>Arabis</taxon>
    </lineage>
</organism>
<accession>A0A565CPJ6</accession>
<gene>
    <name evidence="1" type="ORF">ANE_LOCUS25976</name>
</gene>
<sequence length="157" mass="16801">MCLLVISTRDLRMLRIFVASTGVVESTTAPNLTDSSRNVIGLPVRGGGGGYGPPPRRADAGISPTLGVVGLTQTLEFERSVSTRLKSYGLVREVVPETEICRSGRAGTFVIRIGGLSFVDSRDIVVNDLALGVLRRIGTLGSDHSDFCASWSLKRRP</sequence>
<dbReference type="AlphaFoldDB" id="A0A565CPJ6"/>
<protein>
    <submittedName>
        <fullName evidence="1">Uncharacterized protein</fullName>
    </submittedName>
</protein>
<evidence type="ECO:0000313" key="1">
    <source>
        <dbReference type="EMBL" id="VVB15532.1"/>
    </source>
</evidence>
<dbReference type="EMBL" id="CABITT030000008">
    <property type="protein sequence ID" value="VVB15532.1"/>
    <property type="molecule type" value="Genomic_DNA"/>
</dbReference>
<keyword evidence="2" id="KW-1185">Reference proteome</keyword>
<evidence type="ECO:0000313" key="2">
    <source>
        <dbReference type="Proteomes" id="UP000489600"/>
    </source>
</evidence>